<proteinExistence type="inferred from homology"/>
<evidence type="ECO:0000313" key="7">
    <source>
        <dbReference type="EMBL" id="JAS09969.1"/>
    </source>
</evidence>
<dbReference type="InterPro" id="IPR029041">
    <property type="entry name" value="FAD-linked_oxidoreductase-like"/>
</dbReference>
<feature type="non-terminal residue" evidence="7">
    <location>
        <position position="1"/>
    </location>
</feature>
<dbReference type="GO" id="GO:0005739">
    <property type="term" value="C:mitochondrion"/>
    <property type="evidence" value="ECO:0007669"/>
    <property type="project" value="TreeGrafter"/>
</dbReference>
<accession>A0A1B6C9G1</accession>
<evidence type="ECO:0000256" key="3">
    <source>
        <dbReference type="ARBA" id="ARBA00023002"/>
    </source>
</evidence>
<evidence type="ECO:0000256" key="4">
    <source>
        <dbReference type="ARBA" id="ARBA00023062"/>
    </source>
</evidence>
<comment type="catalytic activity">
    <reaction evidence="5">
        <text>L-proline + a quinone = (S)-1-pyrroline-5-carboxylate + a quinol + H(+)</text>
        <dbReference type="Rhea" id="RHEA:23784"/>
        <dbReference type="ChEBI" id="CHEBI:15378"/>
        <dbReference type="ChEBI" id="CHEBI:17388"/>
        <dbReference type="ChEBI" id="CHEBI:24646"/>
        <dbReference type="ChEBI" id="CHEBI:60039"/>
        <dbReference type="ChEBI" id="CHEBI:132124"/>
        <dbReference type="EC" id="1.5.5.2"/>
    </reaction>
</comment>
<comment type="function">
    <text evidence="5">Converts proline to delta-1-pyrroline-5-carboxylate.</text>
</comment>
<comment type="cofactor">
    <cofactor evidence="5">
        <name>FAD</name>
        <dbReference type="ChEBI" id="CHEBI:57692"/>
    </cofactor>
</comment>
<dbReference type="InterPro" id="IPR015659">
    <property type="entry name" value="Proline_oxidase"/>
</dbReference>
<comment type="pathway">
    <text evidence="1">Amino-acid degradation; L-proline degradation into L-glutamate; L-glutamate from L-proline: step 1/2.</text>
</comment>
<dbReference type="EMBL" id="GEDC01027329">
    <property type="protein sequence ID" value="JAS09969.1"/>
    <property type="molecule type" value="Transcribed_RNA"/>
</dbReference>
<dbReference type="PANTHER" id="PTHR13914:SF0">
    <property type="entry name" value="PROLINE DEHYDROGENASE 1, MITOCHONDRIAL"/>
    <property type="match status" value="1"/>
</dbReference>
<comment type="similarity">
    <text evidence="2 5">Belongs to the proline oxidase family.</text>
</comment>
<keyword evidence="5" id="KW-0274">FAD</keyword>
<dbReference type="AlphaFoldDB" id="A0A1B6C9G1"/>
<evidence type="ECO:0000259" key="6">
    <source>
        <dbReference type="Pfam" id="PF01619"/>
    </source>
</evidence>
<dbReference type="FunFam" id="3.20.20.220:FF:000012">
    <property type="entry name" value="Proline dehydrogenase"/>
    <property type="match status" value="1"/>
</dbReference>
<dbReference type="SUPFAM" id="SSF51730">
    <property type="entry name" value="FAD-linked oxidoreductase"/>
    <property type="match status" value="1"/>
</dbReference>
<dbReference type="Gene3D" id="3.20.20.220">
    <property type="match status" value="1"/>
</dbReference>
<reference evidence="7" key="1">
    <citation type="submission" date="2015-12" db="EMBL/GenBank/DDBJ databases">
        <title>De novo transcriptome assembly of four potential Pierce s Disease insect vectors from Arizona vineyards.</title>
        <authorList>
            <person name="Tassone E.E."/>
        </authorList>
    </citation>
    <scope>NUCLEOTIDE SEQUENCE</scope>
</reference>
<sequence>SEVIMRARNFATEVMGGRGSVLGQKLTEAELVKKLEQAGIQDTKKFLEKVITDSQGVIHLFPWSGIINENLELSDSFRVPCLKEKRMVRLISQLSKKEEEMFRNMIRRVNLLAKTAQDLDVRIMIDAEQTYFQPAISRITMELMQKFNTQKAIVFNTYQCYLKEAFNEISTDLDQAKRQKFYFGAKLVRGAYIEQERARSVALGYPDPTNPTYEATSDMYHKTLSECLRRIKELKANGEANKIGIMIASHNEDTVRFALDKMKEIGISPEDKVICFGQLLGMCDYITFPLGQAGFSVYKYTPYGPVNEVLPYLSRRAMENKGVLKKIKKEKNLLLKELFRRILLGQIFYKPKGNYTPI</sequence>
<protein>
    <recommendedName>
        <fullName evidence="5">Proline dehydrogenase</fullName>
        <ecNumber evidence="5">1.5.5.2</ecNumber>
    </recommendedName>
</protein>
<dbReference type="EC" id="1.5.5.2" evidence="5"/>
<organism evidence="7">
    <name type="scientific">Clastoptera arizonana</name>
    <name type="common">Arizona spittle bug</name>
    <dbReference type="NCBI Taxonomy" id="38151"/>
    <lineage>
        <taxon>Eukaryota</taxon>
        <taxon>Metazoa</taxon>
        <taxon>Ecdysozoa</taxon>
        <taxon>Arthropoda</taxon>
        <taxon>Hexapoda</taxon>
        <taxon>Insecta</taxon>
        <taxon>Pterygota</taxon>
        <taxon>Neoptera</taxon>
        <taxon>Paraneoptera</taxon>
        <taxon>Hemiptera</taxon>
        <taxon>Auchenorrhyncha</taxon>
        <taxon>Cercopoidea</taxon>
        <taxon>Clastopteridae</taxon>
        <taxon>Clastoptera</taxon>
    </lineage>
</organism>
<dbReference type="PANTHER" id="PTHR13914">
    <property type="entry name" value="PROLINE OXIDASE"/>
    <property type="match status" value="1"/>
</dbReference>
<keyword evidence="3 5" id="KW-0560">Oxidoreductase</keyword>
<evidence type="ECO:0000256" key="1">
    <source>
        <dbReference type="ARBA" id="ARBA00004739"/>
    </source>
</evidence>
<dbReference type="GO" id="GO:0004657">
    <property type="term" value="F:proline dehydrogenase activity"/>
    <property type="evidence" value="ECO:0007669"/>
    <property type="project" value="UniProtKB-EC"/>
</dbReference>
<feature type="domain" description="Proline dehydrogenase" evidence="6">
    <location>
        <begin position="77"/>
        <end position="327"/>
    </location>
</feature>
<keyword evidence="5" id="KW-0285">Flavoprotein</keyword>
<evidence type="ECO:0000256" key="2">
    <source>
        <dbReference type="ARBA" id="ARBA00005869"/>
    </source>
</evidence>
<keyword evidence="4 5" id="KW-0642">Proline metabolism</keyword>
<dbReference type="GO" id="GO:0010133">
    <property type="term" value="P:L-proline catabolic process to L-glutamate"/>
    <property type="evidence" value="ECO:0007669"/>
    <property type="project" value="TreeGrafter"/>
</dbReference>
<dbReference type="GO" id="GO:0071949">
    <property type="term" value="F:FAD binding"/>
    <property type="evidence" value="ECO:0007669"/>
    <property type="project" value="TreeGrafter"/>
</dbReference>
<gene>
    <name evidence="7" type="ORF">g.12369</name>
</gene>
<evidence type="ECO:0000256" key="5">
    <source>
        <dbReference type="RuleBase" id="RU364054"/>
    </source>
</evidence>
<dbReference type="Pfam" id="PF01619">
    <property type="entry name" value="Pro_dh"/>
    <property type="match status" value="1"/>
</dbReference>
<dbReference type="InterPro" id="IPR002872">
    <property type="entry name" value="Proline_DH_dom"/>
</dbReference>
<name>A0A1B6C9G1_9HEMI</name>